<keyword evidence="1" id="KW-0812">Transmembrane</keyword>
<keyword evidence="1" id="KW-0472">Membrane</keyword>
<dbReference type="Proteomes" id="UP000514720">
    <property type="component" value="Chromosome"/>
</dbReference>
<gene>
    <name evidence="2" type="ORF">G4Z02_02620</name>
</gene>
<feature type="transmembrane region" description="Helical" evidence="1">
    <location>
        <begin position="31"/>
        <end position="52"/>
    </location>
</feature>
<dbReference type="AlphaFoldDB" id="A0A7L7KQH9"/>
<feature type="transmembrane region" description="Helical" evidence="1">
    <location>
        <begin position="7"/>
        <end position="25"/>
    </location>
</feature>
<name>A0A7L7KQH9_9MOLU</name>
<reference evidence="2 3" key="1">
    <citation type="submission" date="2020-02" db="EMBL/GenBank/DDBJ databases">
        <authorList>
            <person name="Zheng R.K."/>
            <person name="Sun C.M."/>
        </authorList>
    </citation>
    <scope>NUCLEOTIDE SEQUENCE [LARGE SCALE GENOMIC DNA]</scope>
    <source>
        <strain evidence="3">zrk13</strain>
    </source>
</reference>
<evidence type="ECO:0000313" key="3">
    <source>
        <dbReference type="Proteomes" id="UP000514720"/>
    </source>
</evidence>
<protein>
    <submittedName>
        <fullName evidence="2">Uncharacterized protein</fullName>
    </submittedName>
</protein>
<proteinExistence type="predicted"/>
<accession>A0A7L7KQH9</accession>
<dbReference type="KEGG" id="xcl:G4Z02_02620"/>
<evidence type="ECO:0000313" key="2">
    <source>
        <dbReference type="EMBL" id="QMS84689.1"/>
    </source>
</evidence>
<sequence>MNKVKIVLYALIAIGFQVGLGYLTGKGQGGIGMLTFLIIMELDPNYSFTYLLEHKDKNKK</sequence>
<keyword evidence="3" id="KW-1185">Reference proteome</keyword>
<dbReference type="EMBL" id="CP048914">
    <property type="protein sequence ID" value="QMS84689.1"/>
    <property type="molecule type" value="Genomic_DNA"/>
</dbReference>
<organism evidence="2 3">
    <name type="scientific">Candidatus Xianfuyuplasma coldseepsis</name>
    <dbReference type="NCBI Taxonomy" id="2782163"/>
    <lineage>
        <taxon>Bacteria</taxon>
        <taxon>Bacillati</taxon>
        <taxon>Mycoplasmatota</taxon>
        <taxon>Mollicutes</taxon>
        <taxon>Candidatus Izemoplasmatales</taxon>
        <taxon>Candidatus Izemoplasmataceae</taxon>
        <taxon>Candidatus Xianfuyuplasma</taxon>
    </lineage>
</organism>
<keyword evidence="1" id="KW-1133">Transmembrane helix</keyword>
<evidence type="ECO:0000256" key="1">
    <source>
        <dbReference type="SAM" id="Phobius"/>
    </source>
</evidence>
<dbReference type="RefSeq" id="WP_258878308.1">
    <property type="nucleotide sequence ID" value="NZ_CP048914.1"/>
</dbReference>